<dbReference type="EMBL" id="HBGA01146450">
    <property type="protein sequence ID" value="CAD9042377.1"/>
    <property type="molecule type" value="Transcribed_RNA"/>
</dbReference>
<evidence type="ECO:0000256" key="1">
    <source>
        <dbReference type="SAM" id="MobiDB-lite"/>
    </source>
</evidence>
<dbReference type="InterPro" id="IPR001849">
    <property type="entry name" value="PH_domain"/>
</dbReference>
<feature type="region of interest" description="Disordered" evidence="1">
    <location>
        <begin position="231"/>
        <end position="265"/>
    </location>
</feature>
<feature type="compositionally biased region" description="Acidic residues" evidence="1">
    <location>
        <begin position="245"/>
        <end position="265"/>
    </location>
</feature>
<reference evidence="4" key="1">
    <citation type="submission" date="2021-01" db="EMBL/GenBank/DDBJ databases">
        <authorList>
            <person name="Corre E."/>
            <person name="Pelletier E."/>
            <person name="Niang G."/>
            <person name="Scheremetjew M."/>
            <person name="Finn R."/>
            <person name="Kale V."/>
            <person name="Holt S."/>
            <person name="Cochrane G."/>
            <person name="Meng A."/>
            <person name="Brown T."/>
            <person name="Cohen L."/>
        </authorList>
    </citation>
    <scope>NUCLEOTIDE SEQUENCE</scope>
    <source>
        <strain evidence="4">NIES-381</strain>
    </source>
</reference>
<evidence type="ECO:0000313" key="3">
    <source>
        <dbReference type="EMBL" id="CAD9042377.1"/>
    </source>
</evidence>
<feature type="domain" description="PH" evidence="2">
    <location>
        <begin position="56"/>
        <end position="168"/>
    </location>
</feature>
<accession>A0A6U8NV42</accession>
<gene>
    <name evidence="3" type="ORF">EGYM00392_LOCUS53554</name>
    <name evidence="4" type="ORF">EGYM00392_LOCUS53555</name>
</gene>
<proteinExistence type="predicted"/>
<dbReference type="PROSITE" id="PS50003">
    <property type="entry name" value="PH_DOMAIN"/>
    <property type="match status" value="1"/>
</dbReference>
<dbReference type="CDD" id="cd00821">
    <property type="entry name" value="PH"/>
    <property type="match status" value="1"/>
</dbReference>
<dbReference type="Gene3D" id="2.30.29.30">
    <property type="entry name" value="Pleckstrin-homology domain (PH domain)/Phosphotyrosine-binding domain (PTB)"/>
    <property type="match status" value="2"/>
</dbReference>
<dbReference type="SMART" id="SM00233">
    <property type="entry name" value="PH"/>
    <property type="match status" value="2"/>
</dbReference>
<evidence type="ECO:0000259" key="2">
    <source>
        <dbReference type="PROSITE" id="PS50003"/>
    </source>
</evidence>
<dbReference type="InterPro" id="IPR011993">
    <property type="entry name" value="PH-like_dom_sf"/>
</dbReference>
<name>A0A6U8NV42_9EUGL</name>
<dbReference type="SUPFAM" id="SSF50729">
    <property type="entry name" value="PH domain-like"/>
    <property type="match status" value="2"/>
</dbReference>
<sequence>MVVTEKSSPFVSSMAEKATPLARQAKNGASKVGTTVAAAAGPKMSSQVRGMLAGKNVKERGLLRQRVMCSIGADGPWRDVTAILTDGHFKIYNGMQGSDGSAPEMVISMSDVLMVNKYTGNDGEDHCFAINLQRDDFLDDAAPVQSIFQASTAEECRKWIGLLQGVSSFYGVKSKAGQALSVTSTVTKNTMGSVVGSTTTAGIAAQARGFFTSCKHQGTLRVSRTLVGASSLTTVRPRPPPKDLDDFDLDPEPREDEATEPEDKEVENLCDAWAVLAEGQLKIYKDSDDFDMMSTAEAVINLDEVTAVVDTGDKTFELVMKSWDASDGDSFSLGDESEAFVESPKKKYTFSTWLAEDKAEWVGVLRGVQRSLQTKSMAMGSATWLGDKFNQATSTVAASSLNTVARS</sequence>
<dbReference type="Pfam" id="PF00169">
    <property type="entry name" value="PH"/>
    <property type="match status" value="1"/>
</dbReference>
<organism evidence="4">
    <name type="scientific">Eutreptiella gymnastica</name>
    <dbReference type="NCBI Taxonomy" id="73025"/>
    <lineage>
        <taxon>Eukaryota</taxon>
        <taxon>Discoba</taxon>
        <taxon>Euglenozoa</taxon>
        <taxon>Euglenida</taxon>
        <taxon>Spirocuta</taxon>
        <taxon>Euglenophyceae</taxon>
        <taxon>Eutreptiales</taxon>
        <taxon>Eutreptiaceae</taxon>
        <taxon>Eutreptiella</taxon>
    </lineage>
</organism>
<evidence type="ECO:0000313" key="4">
    <source>
        <dbReference type="EMBL" id="CAD9042378.1"/>
    </source>
</evidence>
<protein>
    <recommendedName>
        <fullName evidence="2">PH domain-containing protein</fullName>
    </recommendedName>
</protein>
<dbReference type="AlphaFoldDB" id="A0A6U8NV42"/>
<dbReference type="EMBL" id="HBGA01146451">
    <property type="protein sequence ID" value="CAD9042378.1"/>
    <property type="molecule type" value="Transcribed_RNA"/>
</dbReference>